<name>A0A4R0MQF8_9SPHI</name>
<dbReference type="Proteomes" id="UP000292884">
    <property type="component" value="Unassembled WGS sequence"/>
</dbReference>
<evidence type="ECO:0000313" key="3">
    <source>
        <dbReference type="Proteomes" id="UP000292884"/>
    </source>
</evidence>
<accession>A0A4R0MQF8</accession>
<evidence type="ECO:0000256" key="1">
    <source>
        <dbReference type="SAM" id="SignalP"/>
    </source>
</evidence>
<feature type="signal peptide" evidence="1">
    <location>
        <begin position="1"/>
        <end position="20"/>
    </location>
</feature>
<dbReference type="AlphaFoldDB" id="A0A4R0MQF8"/>
<gene>
    <name evidence="2" type="ORF">EZ428_15445</name>
</gene>
<dbReference type="RefSeq" id="WP_131554085.1">
    <property type="nucleotide sequence ID" value="NZ_SJSK01000004.1"/>
</dbReference>
<sequence length="168" mass="18855">MFKKATLVLFLSFISIYVNAQEGWFKQKINEKVTVNFPIEPKKLNEQSYGFKDNDGVVFVVSSVDLLKVTGMALDDFNTQVKTQEFADEFMSGLTPTMSKFTFMSAKITTIKGNTAYYVTGRDEANKTTIYMNIVFVDGTGHSITSMVPDGKSTKNTDLFLTNIFISK</sequence>
<evidence type="ECO:0000313" key="2">
    <source>
        <dbReference type="EMBL" id="TCC89095.1"/>
    </source>
</evidence>
<dbReference type="EMBL" id="SJSK01000004">
    <property type="protein sequence ID" value="TCC89095.1"/>
    <property type="molecule type" value="Genomic_DNA"/>
</dbReference>
<keyword evidence="1" id="KW-0732">Signal</keyword>
<keyword evidence="3" id="KW-1185">Reference proteome</keyword>
<proteinExistence type="predicted"/>
<dbReference type="OrthoDB" id="767434at2"/>
<organism evidence="2 3">
    <name type="scientific">Pedobacter frigiditerrae</name>
    <dbReference type="NCBI Taxonomy" id="2530452"/>
    <lineage>
        <taxon>Bacteria</taxon>
        <taxon>Pseudomonadati</taxon>
        <taxon>Bacteroidota</taxon>
        <taxon>Sphingobacteriia</taxon>
        <taxon>Sphingobacteriales</taxon>
        <taxon>Sphingobacteriaceae</taxon>
        <taxon>Pedobacter</taxon>
    </lineage>
</organism>
<comment type="caution">
    <text evidence="2">The sequence shown here is derived from an EMBL/GenBank/DDBJ whole genome shotgun (WGS) entry which is preliminary data.</text>
</comment>
<feature type="chain" id="PRO_5020327114" evidence="1">
    <location>
        <begin position="21"/>
        <end position="168"/>
    </location>
</feature>
<protein>
    <submittedName>
        <fullName evidence="2">Uncharacterized protein</fullName>
    </submittedName>
</protein>
<reference evidence="2 3" key="1">
    <citation type="submission" date="2019-02" db="EMBL/GenBank/DDBJ databases">
        <title>Pedobacter sp. RP-1-13 sp. nov., isolated from Arctic soil.</title>
        <authorList>
            <person name="Dahal R.H."/>
        </authorList>
    </citation>
    <scope>NUCLEOTIDE SEQUENCE [LARGE SCALE GENOMIC DNA]</scope>
    <source>
        <strain evidence="2 3">RP-1-13</strain>
    </source>
</reference>